<dbReference type="Gene3D" id="3.30.710.10">
    <property type="entry name" value="Potassium Channel Kv1.1, Chain A"/>
    <property type="match status" value="1"/>
</dbReference>
<proteinExistence type="predicted"/>
<gene>
    <name evidence="1" type="ORF">Vbra_3657</name>
</gene>
<protein>
    <recommendedName>
        <fullName evidence="3">TLDc domain-containing protein</fullName>
    </recommendedName>
</protein>
<dbReference type="AlphaFoldDB" id="A0A0G4EDG3"/>
<evidence type="ECO:0000313" key="2">
    <source>
        <dbReference type="Proteomes" id="UP000041254"/>
    </source>
</evidence>
<dbReference type="SUPFAM" id="SSF54695">
    <property type="entry name" value="POZ domain"/>
    <property type="match status" value="1"/>
</dbReference>
<dbReference type="VEuPathDB" id="CryptoDB:Vbra_3657"/>
<dbReference type="InterPro" id="IPR011333">
    <property type="entry name" value="SKP1/BTB/POZ_sf"/>
</dbReference>
<dbReference type="PhylomeDB" id="A0A0G4EDG3"/>
<accession>A0A0G4EDG3</accession>
<dbReference type="Proteomes" id="UP000041254">
    <property type="component" value="Unassembled WGS sequence"/>
</dbReference>
<name>A0A0G4EDG3_VITBC</name>
<evidence type="ECO:0008006" key="3">
    <source>
        <dbReference type="Google" id="ProtNLM"/>
    </source>
</evidence>
<organism evidence="1 2">
    <name type="scientific">Vitrella brassicaformis (strain CCMP3155)</name>
    <dbReference type="NCBI Taxonomy" id="1169540"/>
    <lineage>
        <taxon>Eukaryota</taxon>
        <taxon>Sar</taxon>
        <taxon>Alveolata</taxon>
        <taxon>Colpodellida</taxon>
        <taxon>Vitrellaceae</taxon>
        <taxon>Vitrella</taxon>
    </lineage>
</organism>
<reference evidence="1 2" key="1">
    <citation type="submission" date="2014-11" db="EMBL/GenBank/DDBJ databases">
        <authorList>
            <person name="Zhu J."/>
            <person name="Qi W."/>
            <person name="Song R."/>
        </authorList>
    </citation>
    <scope>NUCLEOTIDE SEQUENCE [LARGE SCALE GENOMIC DNA]</scope>
</reference>
<sequence length="663" mass="72103">MHGSSSSSSKGTAGGMSGDVIRLNVSGYVMAFPSDVLLRDGLRDSCLAVLLHRFGDWMHKDAEGTLFVDADPLYFIWLAEKLTRLKHGWVDEIQIFDEGPHITFYHDIFFATSPIDIDGQPAAMFKSFMAMMGAFIKSSIKGGRGGSEVLSVTVGDRTVATTDATLADFDTLNDRFTKYGGAPIVDVSARHFELIVDFARRCRLAPDGAAVPPPTCADQDELLRVSDMYGVLEAMYPNILANDAMQTLLGMTGKKEPNRTCLYKSALHGSLYESMMQRVTGRSGLLFVIKCDETNTIAAFVDAQLYLPSDPTPELHFWCPVSLFSVCGSFKEGITKIELPQAEQCAWAAGTHGALKALFGWTPFGMLSIAGGRLWMGRELRGSTADLHRCRQWVKKEELPANRKFVGKTINSQEASLCGAEDYYFTAERLEVFQVWSAVPADPILSEADLRALVDATGMTDATPQLLYKAERDGWEHETMLKNVGVATDLLLLLKDPGGPIIATHIEGGLTPPPNPTAVAKISCAVSLFSVSGAFEGDGITKIELPKGEQCVSVAGVQGAVKSPNGEAVGKVCIGDMTNDASSRLWLGFSERGRAGTLRRCHQWLLKDCLPADKKHTGTIYAQDRSSLGYSNRFTLADLEVYTLHTPHSRQVEGGREEVGSSG</sequence>
<keyword evidence="2" id="KW-1185">Reference proteome</keyword>
<evidence type="ECO:0000313" key="1">
    <source>
        <dbReference type="EMBL" id="CEL93396.1"/>
    </source>
</evidence>
<dbReference type="InParanoid" id="A0A0G4EDG3"/>
<dbReference type="EMBL" id="CDMY01000164">
    <property type="protein sequence ID" value="CEL93396.1"/>
    <property type="molecule type" value="Genomic_DNA"/>
</dbReference>